<dbReference type="GO" id="GO:0016491">
    <property type="term" value="F:oxidoreductase activity"/>
    <property type="evidence" value="ECO:0007669"/>
    <property type="project" value="UniProtKB-KW"/>
</dbReference>
<dbReference type="InterPro" id="IPR016162">
    <property type="entry name" value="Ald_DH_N"/>
</dbReference>
<feature type="domain" description="Aldehyde dehydrogenase" evidence="2">
    <location>
        <begin position="2"/>
        <end position="38"/>
    </location>
</feature>
<evidence type="ECO:0000256" key="1">
    <source>
        <dbReference type="ARBA" id="ARBA00023002"/>
    </source>
</evidence>
<dbReference type="Gene3D" id="3.40.605.10">
    <property type="entry name" value="Aldehyde Dehydrogenase, Chain A, domain 1"/>
    <property type="match status" value="1"/>
</dbReference>
<dbReference type="Pfam" id="PF00171">
    <property type="entry name" value="Aldedh"/>
    <property type="match status" value="1"/>
</dbReference>
<evidence type="ECO:0000313" key="3">
    <source>
        <dbReference type="EMBL" id="AAA63013.1"/>
    </source>
</evidence>
<protein>
    <submittedName>
        <fullName evidence="3">U1740o</fullName>
    </submittedName>
</protein>
<organism evidence="3">
    <name type="scientific">Mycobacterium leprae</name>
    <dbReference type="NCBI Taxonomy" id="1769"/>
    <lineage>
        <taxon>Bacteria</taxon>
        <taxon>Bacillati</taxon>
        <taxon>Actinomycetota</taxon>
        <taxon>Actinomycetes</taxon>
        <taxon>Mycobacteriales</taxon>
        <taxon>Mycobacteriaceae</taxon>
        <taxon>Mycobacterium</taxon>
    </lineage>
</organism>
<reference evidence="3" key="2">
    <citation type="submission" date="1995-04" db="EMBL/GenBank/DDBJ databases">
        <authorList>
            <person name="Smith D.R."/>
        </authorList>
    </citation>
    <scope>NUCLEOTIDE SEQUENCE</scope>
</reference>
<dbReference type="InterPro" id="IPR016161">
    <property type="entry name" value="Ald_DH/histidinol_DH"/>
</dbReference>
<proteinExistence type="predicted"/>
<name>Q50074_MYCLR</name>
<reference evidence="3" key="1">
    <citation type="submission" date="1994-09" db="EMBL/GenBank/DDBJ databases">
        <authorList>
            <person name="Robison K."/>
        </authorList>
    </citation>
    <scope>NUCLEOTIDE SEQUENCE</scope>
</reference>
<dbReference type="AlphaFoldDB" id="Q50074"/>
<keyword evidence="1" id="KW-0560">Oxidoreductase</keyword>
<dbReference type="InterPro" id="IPR015590">
    <property type="entry name" value="Aldehyde_DH_dom"/>
</dbReference>
<accession>Q50074</accession>
<dbReference type="EMBL" id="U15183">
    <property type="protein sequence ID" value="AAA63013.1"/>
    <property type="molecule type" value="Genomic_DNA"/>
</dbReference>
<dbReference type="SUPFAM" id="SSF53720">
    <property type="entry name" value="ALDH-like"/>
    <property type="match status" value="1"/>
</dbReference>
<sequence>MVGKIIPWNFTIPMGAWKLAPGNAVVLKPAEQTPMPVQVSRAAWNSTARAPITFFSDMTVVNDNFQDKAPKDSPC</sequence>
<evidence type="ECO:0000259" key="2">
    <source>
        <dbReference type="Pfam" id="PF00171"/>
    </source>
</evidence>